<protein>
    <submittedName>
        <fullName evidence="1">Uncharacterized protein</fullName>
    </submittedName>
</protein>
<dbReference type="EMBL" id="CM042050">
    <property type="protein sequence ID" value="KAI3734889.1"/>
    <property type="molecule type" value="Genomic_DNA"/>
</dbReference>
<reference evidence="2" key="1">
    <citation type="journal article" date="2022" name="Mol. Ecol. Resour.">
        <title>The genomes of chicory, endive, great burdock and yacon provide insights into Asteraceae palaeo-polyploidization history and plant inulin production.</title>
        <authorList>
            <person name="Fan W."/>
            <person name="Wang S."/>
            <person name="Wang H."/>
            <person name="Wang A."/>
            <person name="Jiang F."/>
            <person name="Liu H."/>
            <person name="Zhao H."/>
            <person name="Xu D."/>
            <person name="Zhang Y."/>
        </authorList>
    </citation>
    <scope>NUCLEOTIDE SEQUENCE [LARGE SCALE GENOMIC DNA]</scope>
    <source>
        <strain evidence="2">cv. Niubang</strain>
    </source>
</reference>
<proteinExistence type="predicted"/>
<comment type="caution">
    <text evidence="1">The sequence shown here is derived from an EMBL/GenBank/DDBJ whole genome shotgun (WGS) entry which is preliminary data.</text>
</comment>
<evidence type="ECO:0000313" key="2">
    <source>
        <dbReference type="Proteomes" id="UP001055879"/>
    </source>
</evidence>
<sequence>MCAVSSSDGFFSVMHAWGPQIDLRDTSFLAFANAKHRFLEPDYEDYDVASDINTDIAGTPSFASHERLGELCRFRLIFAGKQLRDDKTTKDYNIVGDIYGSFDPLGWKERLKERRAIKTPSTEASLIVNLCKDVRNLDDLFSLIIVLGKGGLVGEGKIHFSVAIDSFQVSVLQLAKELLIIKPRESLLNVVTEHVKANHEYEPTAPSPIPGCFSLTKAYFISRDGWLPLSSGKKMEKEMLKEKVPSKQTHNR</sequence>
<organism evidence="1 2">
    <name type="scientific">Arctium lappa</name>
    <name type="common">Greater burdock</name>
    <name type="synonym">Lappa major</name>
    <dbReference type="NCBI Taxonomy" id="4217"/>
    <lineage>
        <taxon>Eukaryota</taxon>
        <taxon>Viridiplantae</taxon>
        <taxon>Streptophyta</taxon>
        <taxon>Embryophyta</taxon>
        <taxon>Tracheophyta</taxon>
        <taxon>Spermatophyta</taxon>
        <taxon>Magnoliopsida</taxon>
        <taxon>eudicotyledons</taxon>
        <taxon>Gunneridae</taxon>
        <taxon>Pentapetalae</taxon>
        <taxon>asterids</taxon>
        <taxon>campanulids</taxon>
        <taxon>Asterales</taxon>
        <taxon>Asteraceae</taxon>
        <taxon>Carduoideae</taxon>
        <taxon>Cardueae</taxon>
        <taxon>Arctiinae</taxon>
        <taxon>Arctium</taxon>
    </lineage>
</organism>
<evidence type="ECO:0000313" key="1">
    <source>
        <dbReference type="EMBL" id="KAI3734889.1"/>
    </source>
</evidence>
<gene>
    <name evidence="1" type="ORF">L6452_14369</name>
</gene>
<dbReference type="Proteomes" id="UP001055879">
    <property type="component" value="Linkage Group LG04"/>
</dbReference>
<reference evidence="1 2" key="2">
    <citation type="journal article" date="2022" name="Mol. Ecol. Resour.">
        <title>The genomes of chicory, endive, great burdock and yacon provide insights into Asteraceae paleo-polyploidization history and plant inulin production.</title>
        <authorList>
            <person name="Fan W."/>
            <person name="Wang S."/>
            <person name="Wang H."/>
            <person name="Wang A."/>
            <person name="Jiang F."/>
            <person name="Liu H."/>
            <person name="Zhao H."/>
            <person name="Xu D."/>
            <person name="Zhang Y."/>
        </authorList>
    </citation>
    <scope>NUCLEOTIDE SEQUENCE [LARGE SCALE GENOMIC DNA]</scope>
    <source>
        <strain evidence="2">cv. Niubang</strain>
    </source>
</reference>
<keyword evidence="2" id="KW-1185">Reference proteome</keyword>
<accession>A0ACB9CKT0</accession>
<name>A0ACB9CKT0_ARCLA</name>